<accession>A0ABU0THG6</accession>
<dbReference type="EMBL" id="JAUTAL010000001">
    <property type="protein sequence ID" value="MDQ1096499.1"/>
    <property type="molecule type" value="Genomic_DNA"/>
</dbReference>
<dbReference type="RefSeq" id="WP_307448970.1">
    <property type="nucleotide sequence ID" value="NZ_JAUTAL010000001.1"/>
</dbReference>
<proteinExistence type="predicted"/>
<comment type="caution">
    <text evidence="1">The sequence shown here is derived from an EMBL/GenBank/DDBJ whole genome shotgun (WGS) entry which is preliminary data.</text>
</comment>
<keyword evidence="2" id="KW-1185">Reference proteome</keyword>
<name>A0ABU0THG6_9FLAO</name>
<sequence>MKQIFILSLFSSVLFYSQKIQVIDAENNQPVAGARIILPGQLVYTNEDGYAPVAADSGSFEVSAPGYQAQKESHFKNTVLLKPSVKDIEEVKIINVDLQKLFEDLQKNYHKRYYDEPSLYDITFKSRGFNNDSLFFLVIAEAKLWSKSNSYDFRDGYRKNYDEILQMQLNKVRYFKKNEESVFNAKSNEFSHSDMGDFFFSFEVHRVLANLKMKNTKTSGRLLSENGDMQTIGIKILSGSGITIEGEMQYNKKDKAVAMYDVYYQQSGYPSYKRTNTAGKEYDYQLGDVQIVYDFYKKDGSYIPALKKMSGDRFKIIHDGITDERKFDTEIIYHTFTKSDRKGLVSKVDFSKSIWENVPVKEDKEAGILLSEKEQAFINGN</sequence>
<organism evidence="1 2">
    <name type="scientific">Chryseobacterium camelliae</name>
    <dbReference type="NCBI Taxonomy" id="1265445"/>
    <lineage>
        <taxon>Bacteria</taxon>
        <taxon>Pseudomonadati</taxon>
        <taxon>Bacteroidota</taxon>
        <taxon>Flavobacteriia</taxon>
        <taxon>Flavobacteriales</taxon>
        <taxon>Weeksellaceae</taxon>
        <taxon>Chryseobacterium group</taxon>
        <taxon>Chryseobacterium</taxon>
    </lineage>
</organism>
<dbReference type="Proteomes" id="UP001225072">
    <property type="component" value="Unassembled WGS sequence"/>
</dbReference>
<reference evidence="1 2" key="1">
    <citation type="submission" date="2023-07" db="EMBL/GenBank/DDBJ databases">
        <title>Functional and genomic diversity of the sorghum phyllosphere microbiome.</title>
        <authorList>
            <person name="Shade A."/>
        </authorList>
    </citation>
    <scope>NUCLEOTIDE SEQUENCE [LARGE SCALE GENOMIC DNA]</scope>
    <source>
        <strain evidence="1 2">SORGH_AS_1064</strain>
    </source>
</reference>
<evidence type="ECO:0000313" key="2">
    <source>
        <dbReference type="Proteomes" id="UP001225072"/>
    </source>
</evidence>
<gene>
    <name evidence="1" type="ORF">QE404_001646</name>
</gene>
<evidence type="ECO:0008006" key="3">
    <source>
        <dbReference type="Google" id="ProtNLM"/>
    </source>
</evidence>
<evidence type="ECO:0000313" key="1">
    <source>
        <dbReference type="EMBL" id="MDQ1096499.1"/>
    </source>
</evidence>
<protein>
    <recommendedName>
        <fullName evidence="3">Carboxypeptidase-like regulatory domain-containing protein</fullName>
    </recommendedName>
</protein>